<dbReference type="EMBL" id="JASMQC010000007">
    <property type="protein sequence ID" value="KAK1943392.1"/>
    <property type="molecule type" value="Genomic_DNA"/>
</dbReference>
<keyword evidence="3" id="KW-1185">Reference proteome</keyword>
<gene>
    <name evidence="2" type="ORF">P3T76_004788</name>
</gene>
<organism evidence="2 3">
    <name type="scientific">Phytophthora citrophthora</name>
    <dbReference type="NCBI Taxonomy" id="4793"/>
    <lineage>
        <taxon>Eukaryota</taxon>
        <taxon>Sar</taxon>
        <taxon>Stramenopiles</taxon>
        <taxon>Oomycota</taxon>
        <taxon>Peronosporomycetes</taxon>
        <taxon>Peronosporales</taxon>
        <taxon>Peronosporaceae</taxon>
        <taxon>Phytophthora</taxon>
    </lineage>
</organism>
<feature type="region of interest" description="Disordered" evidence="1">
    <location>
        <begin position="268"/>
        <end position="287"/>
    </location>
</feature>
<sequence>MRNKGAIFFPNLRRNDWNELLQQTRAVASHPMSELGCPPMRIHATFFQYLSLRRCLDPVVHDVLLRLFFGDLIVGLRLYFLKTLNPTIQQCVRESCVAIETLEHCFFSCPGLQELWQSLWVPWSKIFTVDLSWRLLLFPQSRDENADRKQHYKLLLLLWRVHTAIVFHAIWRLRNKIHFKETETEKLSIQSFFREWVLIFPNQETYPNQVTEYGLPGLNEYERVLGKFTKKSLLKQLVFHDEIDTASKNARRTKEELVKRVTTEASLDGSFTHRRGSNKPSQSLKEERDQRYIELFDSKEVTAAMSDPQNQTEVLAIITRKGRRDEALMEASNDQVVSVMKEKLWASSSRGIRVEITNLPDW</sequence>
<comment type="caution">
    <text evidence="2">The sequence shown here is derived from an EMBL/GenBank/DDBJ whole genome shotgun (WGS) entry which is preliminary data.</text>
</comment>
<proteinExistence type="predicted"/>
<accession>A0AAD9GRI3</accession>
<name>A0AAD9GRI3_9STRA</name>
<evidence type="ECO:0000313" key="2">
    <source>
        <dbReference type="EMBL" id="KAK1943392.1"/>
    </source>
</evidence>
<dbReference type="AlphaFoldDB" id="A0AAD9GRI3"/>
<dbReference type="Proteomes" id="UP001259832">
    <property type="component" value="Unassembled WGS sequence"/>
</dbReference>
<protein>
    <submittedName>
        <fullName evidence="2">Uncharacterized protein</fullName>
    </submittedName>
</protein>
<evidence type="ECO:0000313" key="3">
    <source>
        <dbReference type="Proteomes" id="UP001259832"/>
    </source>
</evidence>
<evidence type="ECO:0000256" key="1">
    <source>
        <dbReference type="SAM" id="MobiDB-lite"/>
    </source>
</evidence>
<reference evidence="2" key="1">
    <citation type="submission" date="2023-08" db="EMBL/GenBank/DDBJ databases">
        <title>Reference Genome Resource for the Citrus Pathogen Phytophthora citrophthora.</title>
        <authorList>
            <person name="Moller H."/>
            <person name="Coetzee B."/>
            <person name="Rose L.J."/>
            <person name="Van Niekerk J.M."/>
        </authorList>
    </citation>
    <scope>NUCLEOTIDE SEQUENCE</scope>
    <source>
        <strain evidence="2">STE-U-9442</strain>
    </source>
</reference>